<dbReference type="EMBL" id="JAKKPZ010000005">
    <property type="protein sequence ID" value="KAI1720991.1"/>
    <property type="molecule type" value="Genomic_DNA"/>
</dbReference>
<accession>A0AAD4NED3</accession>
<dbReference type="Gene3D" id="3.80.10.10">
    <property type="entry name" value="Ribonuclease Inhibitor"/>
    <property type="match status" value="1"/>
</dbReference>
<keyword evidence="1" id="KW-0433">Leucine-rich repeat</keyword>
<dbReference type="Proteomes" id="UP001201812">
    <property type="component" value="Unassembled WGS sequence"/>
</dbReference>
<dbReference type="InterPro" id="IPR001611">
    <property type="entry name" value="Leu-rich_rpt"/>
</dbReference>
<evidence type="ECO:0000313" key="5">
    <source>
        <dbReference type="EMBL" id="KAI1720991.1"/>
    </source>
</evidence>
<keyword evidence="2" id="KW-0677">Repeat</keyword>
<evidence type="ECO:0000313" key="6">
    <source>
        <dbReference type="Proteomes" id="UP001201812"/>
    </source>
</evidence>
<dbReference type="PROSITE" id="PS51450">
    <property type="entry name" value="LRR"/>
    <property type="match status" value="3"/>
</dbReference>
<dbReference type="SUPFAM" id="SSF52058">
    <property type="entry name" value="L domain-like"/>
    <property type="match status" value="1"/>
</dbReference>
<dbReference type="InterPro" id="IPR032675">
    <property type="entry name" value="LRR_dom_sf"/>
</dbReference>
<evidence type="ECO:0000256" key="2">
    <source>
        <dbReference type="ARBA" id="ARBA00022737"/>
    </source>
</evidence>
<dbReference type="InterPro" id="IPR050715">
    <property type="entry name" value="LRR-SigEffector_domain"/>
</dbReference>
<gene>
    <name evidence="5" type="ORF">DdX_05242</name>
</gene>
<dbReference type="PANTHER" id="PTHR45752">
    <property type="entry name" value="LEUCINE-RICH REPEAT-CONTAINING"/>
    <property type="match status" value="1"/>
</dbReference>
<dbReference type="InterPro" id="IPR003591">
    <property type="entry name" value="Leu-rich_rpt_typical-subtyp"/>
</dbReference>
<name>A0AAD4NED3_9BILA</name>
<evidence type="ECO:0000256" key="1">
    <source>
        <dbReference type="ARBA" id="ARBA00022614"/>
    </source>
</evidence>
<organism evidence="5 6">
    <name type="scientific">Ditylenchus destructor</name>
    <dbReference type="NCBI Taxonomy" id="166010"/>
    <lineage>
        <taxon>Eukaryota</taxon>
        <taxon>Metazoa</taxon>
        <taxon>Ecdysozoa</taxon>
        <taxon>Nematoda</taxon>
        <taxon>Chromadorea</taxon>
        <taxon>Rhabditida</taxon>
        <taxon>Tylenchina</taxon>
        <taxon>Tylenchomorpha</taxon>
        <taxon>Sphaerularioidea</taxon>
        <taxon>Anguinidae</taxon>
        <taxon>Anguininae</taxon>
        <taxon>Ditylenchus</taxon>
    </lineage>
</organism>
<dbReference type="AlphaFoldDB" id="A0AAD4NED3"/>
<dbReference type="PANTHER" id="PTHR45752:SF196">
    <property type="entry name" value="GH17740P"/>
    <property type="match status" value="1"/>
</dbReference>
<dbReference type="Pfam" id="PF13855">
    <property type="entry name" value="LRR_8"/>
    <property type="match status" value="2"/>
</dbReference>
<evidence type="ECO:0000256" key="4">
    <source>
        <dbReference type="SAM" id="MobiDB-lite"/>
    </source>
</evidence>
<keyword evidence="6" id="KW-1185">Reference proteome</keyword>
<dbReference type="SMART" id="SM00364">
    <property type="entry name" value="LRR_BAC"/>
    <property type="match status" value="7"/>
</dbReference>
<comment type="caution">
    <text evidence="5">The sequence shown here is derived from an EMBL/GenBank/DDBJ whole genome shotgun (WGS) entry which is preliminary data.</text>
</comment>
<reference evidence="5" key="1">
    <citation type="submission" date="2022-01" db="EMBL/GenBank/DDBJ databases">
        <title>Genome Sequence Resource for Two Populations of Ditylenchus destructor, the Migratory Endoparasitic Phytonematode.</title>
        <authorList>
            <person name="Zhang H."/>
            <person name="Lin R."/>
            <person name="Xie B."/>
        </authorList>
    </citation>
    <scope>NUCLEOTIDE SEQUENCE</scope>
    <source>
        <strain evidence="5">BazhouSP</strain>
    </source>
</reference>
<dbReference type="SMART" id="SM00369">
    <property type="entry name" value="LRR_TYP"/>
    <property type="match status" value="5"/>
</dbReference>
<evidence type="ECO:0000256" key="3">
    <source>
        <dbReference type="ARBA" id="ARBA00023786"/>
    </source>
</evidence>
<comment type="similarity">
    <text evidence="3">Belongs to the SHOC2 family.</text>
</comment>
<sequence>MSNDEFNPQDYILASTSAENSDVEDYDDGSDEFQSGSDAVDVDLSQSYLETLPPEYFFGKEARYRNHSRIRCLNLLQNRILHFPNLIWKFRNLISLDLSNNNLVSIPEEIFYLQRLQSFSARNNVLENIPKSMLTLNKLEVLNLSGNYFEAIPPIVFEMKNLKALYFGANRIDILPPAIGALTDLEILYLGGNRLTEVPASLGRLSQLTSLVLADNQLETIPPTFADLQSLRSLTLHNNHIKALPTGIARLQNLAHLSLRNNPLVTKFVNDILFAPPSLKELAARVVKIRSSPDMYDNVLPQQLLDYLNSANQCVNPKCKGVYFESCAELVKFVDFCGKYRVPLLQYLCSPRCSSSSPAYALSDTSSESETDSEVPSTSQAQAKMKKGNFLRRIRIRGQNLDDGVNLKCIFLFPSPILRD</sequence>
<protein>
    <submittedName>
        <fullName evidence="5">Leucine rich repeat domain-containing protein</fullName>
    </submittedName>
</protein>
<proteinExistence type="inferred from homology"/>
<feature type="region of interest" description="Disordered" evidence="4">
    <location>
        <begin position="364"/>
        <end position="386"/>
    </location>
</feature>